<name>A0A9J6E9M2_RHIMP</name>
<dbReference type="VEuPathDB" id="VectorBase:LOC119172021"/>
<dbReference type="InterPro" id="IPR032675">
    <property type="entry name" value="LRR_dom_sf"/>
</dbReference>
<reference evidence="1" key="2">
    <citation type="submission" date="2021-09" db="EMBL/GenBank/DDBJ databases">
        <authorList>
            <person name="Jia N."/>
            <person name="Wang J."/>
            <person name="Shi W."/>
            <person name="Du L."/>
            <person name="Sun Y."/>
            <person name="Zhan W."/>
            <person name="Jiang J."/>
            <person name="Wang Q."/>
            <person name="Zhang B."/>
            <person name="Ji P."/>
            <person name="Sakyi L.B."/>
            <person name="Cui X."/>
            <person name="Yuan T."/>
            <person name="Jiang B."/>
            <person name="Yang W."/>
            <person name="Lam T.T.-Y."/>
            <person name="Chang Q."/>
            <person name="Ding S."/>
            <person name="Wang X."/>
            <person name="Zhu J."/>
            <person name="Ruan X."/>
            <person name="Zhao L."/>
            <person name="Wei J."/>
            <person name="Que T."/>
            <person name="Du C."/>
            <person name="Cheng J."/>
            <person name="Dai P."/>
            <person name="Han X."/>
            <person name="Huang E."/>
            <person name="Gao Y."/>
            <person name="Liu J."/>
            <person name="Shao H."/>
            <person name="Ye R."/>
            <person name="Li L."/>
            <person name="Wei W."/>
            <person name="Wang X."/>
            <person name="Wang C."/>
            <person name="Huo Q."/>
            <person name="Li W."/>
            <person name="Guo W."/>
            <person name="Chen H."/>
            <person name="Chen S."/>
            <person name="Zhou L."/>
            <person name="Zhou L."/>
            <person name="Ni X."/>
            <person name="Tian J."/>
            <person name="Zhou Y."/>
            <person name="Sheng Y."/>
            <person name="Liu T."/>
            <person name="Pan Y."/>
            <person name="Xia L."/>
            <person name="Li J."/>
            <person name="Zhao F."/>
            <person name="Cao W."/>
        </authorList>
    </citation>
    <scope>NUCLEOTIDE SEQUENCE</scope>
    <source>
        <strain evidence="1">Rmic-2018</strain>
        <tissue evidence="1">Larvae</tissue>
    </source>
</reference>
<reference evidence="1" key="1">
    <citation type="journal article" date="2020" name="Cell">
        <title>Large-Scale Comparative Analyses of Tick Genomes Elucidate Their Genetic Diversity and Vector Capacities.</title>
        <authorList>
            <consortium name="Tick Genome and Microbiome Consortium (TIGMIC)"/>
            <person name="Jia N."/>
            <person name="Wang J."/>
            <person name="Shi W."/>
            <person name="Du L."/>
            <person name="Sun Y."/>
            <person name="Zhan W."/>
            <person name="Jiang J.F."/>
            <person name="Wang Q."/>
            <person name="Zhang B."/>
            <person name="Ji P."/>
            <person name="Bell-Sakyi L."/>
            <person name="Cui X.M."/>
            <person name="Yuan T.T."/>
            <person name="Jiang B.G."/>
            <person name="Yang W.F."/>
            <person name="Lam T.T."/>
            <person name="Chang Q.C."/>
            <person name="Ding S.J."/>
            <person name="Wang X.J."/>
            <person name="Zhu J.G."/>
            <person name="Ruan X.D."/>
            <person name="Zhao L."/>
            <person name="Wei J.T."/>
            <person name="Ye R.Z."/>
            <person name="Que T.C."/>
            <person name="Du C.H."/>
            <person name="Zhou Y.H."/>
            <person name="Cheng J.X."/>
            <person name="Dai P.F."/>
            <person name="Guo W.B."/>
            <person name="Han X.H."/>
            <person name="Huang E.J."/>
            <person name="Li L.F."/>
            <person name="Wei W."/>
            <person name="Gao Y.C."/>
            <person name="Liu J.Z."/>
            <person name="Shao H.Z."/>
            <person name="Wang X."/>
            <person name="Wang C.C."/>
            <person name="Yang T.C."/>
            <person name="Huo Q.B."/>
            <person name="Li W."/>
            <person name="Chen H.Y."/>
            <person name="Chen S.E."/>
            <person name="Zhou L.G."/>
            <person name="Ni X.B."/>
            <person name="Tian J.H."/>
            <person name="Sheng Y."/>
            <person name="Liu T."/>
            <person name="Pan Y.S."/>
            <person name="Xia L.Y."/>
            <person name="Li J."/>
            <person name="Zhao F."/>
            <person name="Cao W.C."/>
        </authorList>
    </citation>
    <scope>NUCLEOTIDE SEQUENCE</scope>
    <source>
        <strain evidence="1">Rmic-2018</strain>
    </source>
</reference>
<evidence type="ECO:0000313" key="2">
    <source>
        <dbReference type="Proteomes" id="UP000821866"/>
    </source>
</evidence>
<sequence length="545" mass="60456">MCVYYFILAADEEKEVMIANVSQRFAFGYAVIRLSGCQTFFFLAVTEASAAGRERPSGRLKATLSAAMESLRELTGLDPHDLVSEEDLVLVRSHEPLPELEPLPSGVSVHRDGVYLRFSRDTLVARHKAGCLDKMGAQVAVFAGCPRFCCSRRFQEAAAERCSRAVTVVLVHNLNALRDLVDLFQAADALYLLHDIVYRLHFGVRNIRIDTNRVHVCSIYFSRMRRLYRPASPVRASLRVLYGDCSSLRLNHLFLGAEAATGLLERCHNLTEVETNMAEQGTTPPKVLGFNLDAGCGRQWRSLVLGCALPTKEVSISADVVLEAAKRWPVLRHLQIVTANEAAVYSAGAFQELRSLSVLFCPVNGSLPKKCRYGAVSAVLSKFSPSALCLRTFTNVSLTGLAASCARLRRLRIVDCDLCDLDLRTDALPELEELEVSYLPPNGLRRLMATCPNLRSLSILDRGASFCFLREASCPKAGRLNKLERLSLMADSIAIDSFEAHLFLADYAPHLELAWSACVAFEVKFPQWNKEHADLWSQVNEGPVE</sequence>
<keyword evidence="2" id="KW-1185">Reference proteome</keyword>
<dbReference type="EMBL" id="JABSTU010000005">
    <property type="protein sequence ID" value="KAH8031227.1"/>
    <property type="molecule type" value="Genomic_DNA"/>
</dbReference>
<dbReference type="Gene3D" id="3.80.10.10">
    <property type="entry name" value="Ribonuclease Inhibitor"/>
    <property type="match status" value="1"/>
</dbReference>
<proteinExistence type="predicted"/>
<comment type="caution">
    <text evidence="1">The sequence shown here is derived from an EMBL/GenBank/DDBJ whole genome shotgun (WGS) entry which is preliminary data.</text>
</comment>
<dbReference type="Proteomes" id="UP000821866">
    <property type="component" value="Chromosome 3"/>
</dbReference>
<dbReference type="SUPFAM" id="SSF52047">
    <property type="entry name" value="RNI-like"/>
    <property type="match status" value="1"/>
</dbReference>
<organism evidence="1 2">
    <name type="scientific">Rhipicephalus microplus</name>
    <name type="common">Cattle tick</name>
    <name type="synonym">Boophilus microplus</name>
    <dbReference type="NCBI Taxonomy" id="6941"/>
    <lineage>
        <taxon>Eukaryota</taxon>
        <taxon>Metazoa</taxon>
        <taxon>Ecdysozoa</taxon>
        <taxon>Arthropoda</taxon>
        <taxon>Chelicerata</taxon>
        <taxon>Arachnida</taxon>
        <taxon>Acari</taxon>
        <taxon>Parasitiformes</taxon>
        <taxon>Ixodida</taxon>
        <taxon>Ixodoidea</taxon>
        <taxon>Ixodidae</taxon>
        <taxon>Rhipicephalinae</taxon>
        <taxon>Rhipicephalus</taxon>
        <taxon>Boophilus</taxon>
    </lineage>
</organism>
<gene>
    <name evidence="1" type="ORF">HPB51_014063</name>
</gene>
<protein>
    <submittedName>
        <fullName evidence="1">Uncharacterized protein</fullName>
    </submittedName>
</protein>
<accession>A0A9J6E9M2</accession>
<dbReference type="AlphaFoldDB" id="A0A9J6E9M2"/>
<evidence type="ECO:0000313" key="1">
    <source>
        <dbReference type="EMBL" id="KAH8031227.1"/>
    </source>
</evidence>